<evidence type="ECO:0000256" key="1">
    <source>
        <dbReference type="SAM" id="Phobius"/>
    </source>
</evidence>
<protein>
    <submittedName>
        <fullName evidence="2">DUF2254 domain-containing protein</fullName>
    </submittedName>
</protein>
<dbReference type="Proteomes" id="UP000298433">
    <property type="component" value="Unassembled WGS sequence"/>
</dbReference>
<keyword evidence="1" id="KW-0812">Transmembrane</keyword>
<dbReference type="InterPro" id="IPR018723">
    <property type="entry name" value="DUF2254_membrane"/>
</dbReference>
<accession>A0A4R8XWP3</accession>
<keyword evidence="3" id="KW-1185">Reference proteome</keyword>
<feature type="transmembrane region" description="Helical" evidence="1">
    <location>
        <begin position="113"/>
        <end position="133"/>
    </location>
</feature>
<organism evidence="2 3">
    <name type="scientific">Cryobacterium cheniae</name>
    <dbReference type="NCBI Taxonomy" id="1259262"/>
    <lineage>
        <taxon>Bacteria</taxon>
        <taxon>Bacillati</taxon>
        <taxon>Actinomycetota</taxon>
        <taxon>Actinomycetes</taxon>
        <taxon>Micrococcales</taxon>
        <taxon>Microbacteriaceae</taxon>
        <taxon>Cryobacterium</taxon>
    </lineage>
</organism>
<proteinExistence type="predicted"/>
<name>A0A4R8XWP3_9MICO</name>
<keyword evidence="1" id="KW-1133">Transmembrane helix</keyword>
<reference evidence="2 3" key="1">
    <citation type="submission" date="2019-03" db="EMBL/GenBank/DDBJ databases">
        <title>Genomics of glacier-inhabiting Cryobacterium strains.</title>
        <authorList>
            <person name="Liu Q."/>
            <person name="Xin Y.-H."/>
        </authorList>
    </citation>
    <scope>NUCLEOTIDE SEQUENCE [LARGE SCALE GENOMIC DNA]</scope>
    <source>
        <strain evidence="2 3">TMT2-48-2</strain>
    </source>
</reference>
<sequence>MSPQAGGGNLRDSLRTQLWPVPLAATLVAVLLGQFLPYLDRQLQDQLPDALSGLLFGGGPEAAQAVMQTIAGSLITVTSLTFSLTVVTLQLASSQFSPRLLRTFSRDAFVHNTLALFLATFVFSLTVLRSIRADSSEGDGFVPRIAITVGFGLTLASVIALVFFLAHLATQIRVETMMRDVHSEATEAVDRIFPRDGEASPVDMAGSGPGAALIESAVSGFLLGIDVKAASAAAVKTDTFVIVDALPGHSLIAGVPFARAWSTDGRALDGQRLTDLSEGLTGSLSKGFERTSTWDAGYGLQQLLDVASRALSPGINDPTTAVHALGHISAVLGTLATRHTGPKLHVDEQDRPRVILNYPTFENLLDQVMRQMVRYALDDPRTAERVVRMLRELSWVVGPGPDGIAIQDRVAAVRVALVTAALSDDEKRRLQRECDAVAAARTGSWPVH</sequence>
<feature type="transmembrane region" description="Helical" evidence="1">
    <location>
        <begin position="70"/>
        <end position="92"/>
    </location>
</feature>
<dbReference type="AlphaFoldDB" id="A0A4R8XWP3"/>
<evidence type="ECO:0000313" key="3">
    <source>
        <dbReference type="Proteomes" id="UP000298433"/>
    </source>
</evidence>
<gene>
    <name evidence="2" type="ORF">E3T23_00245</name>
</gene>
<dbReference type="Pfam" id="PF10011">
    <property type="entry name" value="DUF2254"/>
    <property type="match status" value="1"/>
</dbReference>
<dbReference type="RefSeq" id="WP_134368418.1">
    <property type="nucleotide sequence ID" value="NZ_SOGN01000004.1"/>
</dbReference>
<dbReference type="OrthoDB" id="2955631at2"/>
<dbReference type="EMBL" id="SOGN01000004">
    <property type="protein sequence ID" value="TFC84277.1"/>
    <property type="molecule type" value="Genomic_DNA"/>
</dbReference>
<feature type="transmembrane region" description="Helical" evidence="1">
    <location>
        <begin position="145"/>
        <end position="169"/>
    </location>
</feature>
<feature type="transmembrane region" description="Helical" evidence="1">
    <location>
        <begin position="21"/>
        <end position="39"/>
    </location>
</feature>
<keyword evidence="1" id="KW-0472">Membrane</keyword>
<comment type="caution">
    <text evidence="2">The sequence shown here is derived from an EMBL/GenBank/DDBJ whole genome shotgun (WGS) entry which is preliminary data.</text>
</comment>
<evidence type="ECO:0000313" key="2">
    <source>
        <dbReference type="EMBL" id="TFC84277.1"/>
    </source>
</evidence>